<organism evidence="2 3">
    <name type="scientific">Halobacillus halophilus (strain ATCC 35676 / DSM 2266 / JCM 20832 / KCTC 3685 / LMG 17431 / NBRC 102448 / NCIMB 2269)</name>
    <name type="common">Sporosarcina halophila</name>
    <dbReference type="NCBI Taxonomy" id="866895"/>
    <lineage>
        <taxon>Bacteria</taxon>
        <taxon>Bacillati</taxon>
        <taxon>Bacillota</taxon>
        <taxon>Bacilli</taxon>
        <taxon>Bacillales</taxon>
        <taxon>Bacillaceae</taxon>
        <taxon>Halobacillus</taxon>
    </lineage>
</organism>
<feature type="compositionally biased region" description="Basic and acidic residues" evidence="1">
    <location>
        <begin position="1"/>
        <end position="10"/>
    </location>
</feature>
<dbReference type="AlphaFoldDB" id="I0JSJ4"/>
<dbReference type="EMBL" id="HE717023">
    <property type="protein sequence ID" value="CCG47116.1"/>
    <property type="molecule type" value="Genomic_DNA"/>
</dbReference>
<name>I0JSJ4_HALH3</name>
<dbReference type="Gene3D" id="3.20.80.10">
    <property type="entry name" value="Regulatory factor, effector binding domain"/>
    <property type="match status" value="1"/>
</dbReference>
<keyword evidence="3" id="KW-1185">Reference proteome</keyword>
<dbReference type="Proteomes" id="UP000007397">
    <property type="component" value="Chromosome"/>
</dbReference>
<dbReference type="RefSeq" id="WP_014645000.1">
    <property type="nucleotide sequence ID" value="NC_017668.1"/>
</dbReference>
<dbReference type="InterPro" id="IPR011256">
    <property type="entry name" value="Reg_factor_effector_dom_sf"/>
</dbReference>
<sequence length="232" mass="26895">MEKRSIDHNSEFYNNPIKPFSSNEEEPETMPASGRKHTLEDYINGLKRQEQVNCDKINELSRRNEQLHRKIQSLKQAARTNYINQPRIQYFSETKLIENEGKIKTSDDMNAIIQNRIYEAGLSPSMAGSIGLIRSLENLGVEDPPEYEGIYTIIAEEPQITADRTMLLKEGMYAALYTRNSIKTSLYEELLEYVKTRGYHPEGPFLIRQIVDAFITSNEDELMSEVRIRVRK</sequence>
<dbReference type="HOGENOM" id="CLU_1193474_0_0_9"/>
<dbReference type="STRING" id="866895.HBHAL_4778"/>
<dbReference type="KEGG" id="hhd:HBHAL_4778"/>
<evidence type="ECO:0000313" key="2">
    <source>
        <dbReference type="EMBL" id="CCG47116.1"/>
    </source>
</evidence>
<dbReference type="eggNOG" id="COG4978">
    <property type="taxonomic scope" value="Bacteria"/>
</dbReference>
<accession>I0JSJ4</accession>
<gene>
    <name evidence="2" type="ordered locus">HBHAL_4778</name>
</gene>
<evidence type="ECO:0000256" key="1">
    <source>
        <dbReference type="SAM" id="MobiDB-lite"/>
    </source>
</evidence>
<protein>
    <submittedName>
        <fullName evidence="2">MerR family transcription regulator</fullName>
    </submittedName>
</protein>
<dbReference type="SUPFAM" id="SSF55136">
    <property type="entry name" value="Probable bacterial effector-binding domain"/>
    <property type="match status" value="1"/>
</dbReference>
<feature type="region of interest" description="Disordered" evidence="1">
    <location>
        <begin position="1"/>
        <end position="32"/>
    </location>
</feature>
<dbReference type="PATRIC" id="fig|866895.3.peg.3818"/>
<evidence type="ECO:0000313" key="3">
    <source>
        <dbReference type="Proteomes" id="UP000007397"/>
    </source>
</evidence>
<proteinExistence type="predicted"/>
<reference evidence="2 3" key="1">
    <citation type="journal article" date="2013" name="Environ. Microbiol.">
        <title>Chloride and organic osmolytes: a hybrid strategy to cope with elevated salinities by the moderately halophilic, chloride-dependent bacterium Halobacillus halophilus.</title>
        <authorList>
            <person name="Saum S.H."/>
            <person name="Pfeiffer F."/>
            <person name="Palm P."/>
            <person name="Rampp M."/>
            <person name="Schuster S.C."/>
            <person name="Muller V."/>
            <person name="Oesterhelt D."/>
        </authorList>
    </citation>
    <scope>NUCLEOTIDE SEQUENCE [LARGE SCALE GENOMIC DNA]</scope>
    <source>
        <strain evidence="3">ATCC 35676 / DSM 2266 / JCM 20832 / KCTC 3685 / LMG 17431 / NBRC 102448 / NCIMB 2269</strain>
    </source>
</reference>